<reference evidence="7" key="1">
    <citation type="submission" date="2024-06" db="EMBL/GenBank/DDBJ databases">
        <title>Multi-omics analyses provide insights into the biosynthesis of the anticancer antibiotic pleurotin in Hohenbuehelia grisea.</title>
        <authorList>
            <person name="Weaver J.A."/>
            <person name="Alberti F."/>
        </authorList>
    </citation>
    <scope>NUCLEOTIDE SEQUENCE [LARGE SCALE GENOMIC DNA]</scope>
    <source>
        <strain evidence="7">T-177</strain>
    </source>
</reference>
<dbReference type="InterPro" id="IPR011050">
    <property type="entry name" value="Pectin_lyase_fold/virulence"/>
</dbReference>
<keyword evidence="7" id="KW-1185">Reference proteome</keyword>
<keyword evidence="4 5" id="KW-0472">Membrane</keyword>
<comment type="subcellular location">
    <subcellularLocation>
        <location evidence="1">Mitochondrion inner membrane</location>
    </subcellularLocation>
</comment>
<comment type="caution">
    <text evidence="6">The sequence shown here is derived from an EMBL/GenBank/DDBJ whole genome shotgun (WGS) entry which is preliminary data.</text>
</comment>
<dbReference type="InterPro" id="IPR039297">
    <property type="entry name" value="COX7a"/>
</dbReference>
<evidence type="ECO:0000256" key="2">
    <source>
        <dbReference type="ARBA" id="ARBA00022792"/>
    </source>
</evidence>
<dbReference type="Proteomes" id="UP001556367">
    <property type="component" value="Unassembled WGS sequence"/>
</dbReference>
<keyword evidence="5" id="KW-0812">Transmembrane</keyword>
<gene>
    <name evidence="6" type="ORF">HGRIS_010110</name>
</gene>
<keyword evidence="3" id="KW-0496">Mitochondrion</keyword>
<dbReference type="Gene3D" id="2.160.20.10">
    <property type="entry name" value="Single-stranded right-handed beta-helix, Pectin lyase-like"/>
    <property type="match status" value="1"/>
</dbReference>
<feature type="transmembrane region" description="Helical" evidence="5">
    <location>
        <begin position="468"/>
        <end position="491"/>
    </location>
</feature>
<protein>
    <recommendedName>
        <fullName evidence="8">Right handed beta helix domain-containing protein</fullName>
    </recommendedName>
</protein>
<evidence type="ECO:0000256" key="5">
    <source>
        <dbReference type="SAM" id="Phobius"/>
    </source>
</evidence>
<organism evidence="6 7">
    <name type="scientific">Hohenbuehelia grisea</name>
    <dbReference type="NCBI Taxonomy" id="104357"/>
    <lineage>
        <taxon>Eukaryota</taxon>
        <taxon>Fungi</taxon>
        <taxon>Dikarya</taxon>
        <taxon>Basidiomycota</taxon>
        <taxon>Agaricomycotina</taxon>
        <taxon>Agaricomycetes</taxon>
        <taxon>Agaricomycetidae</taxon>
        <taxon>Agaricales</taxon>
        <taxon>Pleurotineae</taxon>
        <taxon>Pleurotaceae</taxon>
        <taxon>Hohenbuehelia</taxon>
    </lineage>
</organism>
<accession>A0ABR3J3P0</accession>
<evidence type="ECO:0000313" key="6">
    <source>
        <dbReference type="EMBL" id="KAL0950113.1"/>
    </source>
</evidence>
<dbReference type="EMBL" id="JASNQZ010000012">
    <property type="protein sequence ID" value="KAL0950113.1"/>
    <property type="molecule type" value="Genomic_DNA"/>
</dbReference>
<dbReference type="InterPro" id="IPR006626">
    <property type="entry name" value="PbH1"/>
</dbReference>
<evidence type="ECO:0008006" key="8">
    <source>
        <dbReference type="Google" id="ProtNLM"/>
    </source>
</evidence>
<evidence type="ECO:0000256" key="4">
    <source>
        <dbReference type="ARBA" id="ARBA00023136"/>
    </source>
</evidence>
<evidence type="ECO:0000256" key="3">
    <source>
        <dbReference type="ARBA" id="ARBA00023128"/>
    </source>
</evidence>
<keyword evidence="2" id="KW-0999">Mitochondrion inner membrane</keyword>
<name>A0ABR3J3P0_9AGAR</name>
<proteinExistence type="predicted"/>
<dbReference type="Pfam" id="PF02238">
    <property type="entry name" value="COX7a"/>
    <property type="match status" value="1"/>
</dbReference>
<dbReference type="SMART" id="SM00710">
    <property type="entry name" value="PbH1"/>
    <property type="match status" value="3"/>
</dbReference>
<sequence>MLSALYNRPNSILEKQRRIQNDHRQLWYRLPRSGLYMGTFYATFTVGMAESIRLDDYSVHAMSQNNGACEPPDPANTITDRLNTLLNSSGPGFVLQLCPSKQYLIQAPIRFAAPDQEISTTGYPLGEERATLVVNGLVEGGTGHTTAVDGTCPTCSGVRLRNIQIDGTRRGASPTQGGGNIEMGGSNSNQLIEYVRSYDPRSWSCLHIAEGALDCANATVQHNDIGPCGSDNFQEWADGISMSCRNSLVRNNTIIDATDGGIVVFGSPGTVIEENVIRIDNQTLLGGINMVDYDPFSGDYTSTIVRNNLISGGFAHDSPDDGASKGTNLEDAIIKIGLAIGPRTWFGERYAANVSHSGTVTGNRFTGAFSYAIAVTSARNFTVQDNILIGNTSFIGKQGPNCSTTDTVPDPAPFVLDLNNTQESNLQSDFKSISDGDSLTCVLPPDGGDYWPFGGNPAEHGTTSRRGLSGGAIVGVVLATVVAFALLLFFGRKYWLKRRLRRSW</sequence>
<keyword evidence="5" id="KW-1133">Transmembrane helix</keyword>
<dbReference type="SUPFAM" id="SSF51126">
    <property type="entry name" value="Pectin lyase-like"/>
    <property type="match status" value="1"/>
</dbReference>
<evidence type="ECO:0000313" key="7">
    <source>
        <dbReference type="Proteomes" id="UP001556367"/>
    </source>
</evidence>
<evidence type="ECO:0000256" key="1">
    <source>
        <dbReference type="ARBA" id="ARBA00004273"/>
    </source>
</evidence>
<dbReference type="InterPro" id="IPR012334">
    <property type="entry name" value="Pectin_lyas_fold"/>
</dbReference>